<dbReference type="Gene3D" id="2.60.120.200">
    <property type="match status" value="1"/>
</dbReference>
<dbReference type="KEGG" id="dpo:6900827"/>
<dbReference type="AlphaFoldDB" id="A0A6I8VKR2"/>
<proteinExistence type="predicted"/>
<dbReference type="Pfam" id="PF00722">
    <property type="entry name" value="Glyco_hydro_16"/>
    <property type="match status" value="1"/>
</dbReference>
<name>A0A6I8VKR2_DROPS</name>
<dbReference type="GO" id="GO:0004553">
    <property type="term" value="F:hydrolase activity, hydrolyzing O-glycosyl compounds"/>
    <property type="evidence" value="ECO:0007669"/>
    <property type="project" value="InterPro"/>
</dbReference>
<organism evidence="3 4">
    <name type="scientific">Drosophila pseudoobscura pseudoobscura</name>
    <name type="common">Fruit fly</name>
    <dbReference type="NCBI Taxonomy" id="46245"/>
    <lineage>
        <taxon>Eukaryota</taxon>
        <taxon>Metazoa</taxon>
        <taxon>Ecdysozoa</taxon>
        <taxon>Arthropoda</taxon>
        <taxon>Hexapoda</taxon>
        <taxon>Insecta</taxon>
        <taxon>Pterygota</taxon>
        <taxon>Neoptera</taxon>
        <taxon>Endopterygota</taxon>
        <taxon>Diptera</taxon>
        <taxon>Brachycera</taxon>
        <taxon>Muscomorpha</taxon>
        <taxon>Ephydroidea</taxon>
        <taxon>Drosophilidae</taxon>
        <taxon>Drosophila</taxon>
        <taxon>Sophophora</taxon>
    </lineage>
</organism>
<reference evidence="4" key="1">
    <citation type="submission" date="2025-08" db="UniProtKB">
        <authorList>
            <consortium name="RefSeq"/>
        </authorList>
    </citation>
    <scope>IDENTIFICATION</scope>
    <source>
        <strain evidence="4">MV-25-SWS-2005</strain>
        <tissue evidence="4">Whole body</tissue>
    </source>
</reference>
<dbReference type="RefSeq" id="XP_015043374.2">
    <property type="nucleotide sequence ID" value="XM_015187888.2"/>
</dbReference>
<gene>
    <name evidence="4" type="primary">LOC6900827</name>
</gene>
<dbReference type="InParanoid" id="A0A6I8VKR2"/>
<dbReference type="GO" id="GO:0005975">
    <property type="term" value="P:carbohydrate metabolic process"/>
    <property type="evidence" value="ECO:0007669"/>
    <property type="project" value="InterPro"/>
</dbReference>
<keyword evidence="3" id="KW-1185">Reference proteome</keyword>
<accession>A0A6I8VKR2</accession>
<sequence>MMSPGLLLLSLAVLVLGSGAFQIQPMVNDTKNDEWVWVSLPDDQKICSVFFYTEHCENEGPAFNYRVDPNIGHPWAVKEYLNDTLRVSVVVETYQSEIISESFKITPRGGSRDSGLKPVRKYNIGTRRPSDCEALKHPQRFCIPTDSVFNGEACECGGRMIFSETFENESWRNNWQHMEHSRLPNPYYESVAFVHNGINSYVKDNALHLRVTPSKYSRANPFYLKNCTWSTKEKVYCGYSRYKIQSKKYWPPFNSASIISMSDFTYCRIEIEAKLPIGDWLFPVLSLKSKINSASIRIAIVRGNKQLKDIAGNEIGGKSLFGGAIVDMNRHEAMRHVTVGKHFGEDFHTYTAIWKKNIIIFKVDGRPYAEITDTDILNELSEGKCHIQLGLTVGGEYNFPDSRIFPDQKPFRNNINGGIRNLSLHNFDSELVIRSLRVYSITDYEQ</sequence>
<evidence type="ECO:0000313" key="3">
    <source>
        <dbReference type="Proteomes" id="UP000001819"/>
    </source>
</evidence>
<dbReference type="InterPro" id="IPR013320">
    <property type="entry name" value="ConA-like_dom_sf"/>
</dbReference>
<dbReference type="PANTHER" id="PTHR10963:SF60">
    <property type="entry name" value="GRAM-NEGATIVE BACTERIA-BINDING PROTEIN 1-RELATED"/>
    <property type="match status" value="1"/>
</dbReference>
<evidence type="ECO:0000259" key="2">
    <source>
        <dbReference type="PROSITE" id="PS51762"/>
    </source>
</evidence>
<dbReference type="PANTHER" id="PTHR10963">
    <property type="entry name" value="GLYCOSYL HYDROLASE-RELATED"/>
    <property type="match status" value="1"/>
</dbReference>
<protein>
    <submittedName>
        <fullName evidence="4">Gram-negative bacteria-binding protein 2-like</fullName>
    </submittedName>
</protein>
<feature type="signal peptide" evidence="1">
    <location>
        <begin position="1"/>
        <end position="20"/>
    </location>
</feature>
<dbReference type="SUPFAM" id="SSF49899">
    <property type="entry name" value="Concanavalin A-like lectins/glucanases"/>
    <property type="match status" value="1"/>
</dbReference>
<dbReference type="ExpressionAtlas" id="A0A6I8VKR2">
    <property type="expression patterns" value="baseline"/>
</dbReference>
<dbReference type="InterPro" id="IPR050546">
    <property type="entry name" value="Glycosyl_Hydrlase_16"/>
</dbReference>
<dbReference type="InterPro" id="IPR000757">
    <property type="entry name" value="Beta-glucanase-like"/>
</dbReference>
<keyword evidence="1" id="KW-0732">Signal</keyword>
<evidence type="ECO:0000256" key="1">
    <source>
        <dbReference type="SAM" id="SignalP"/>
    </source>
</evidence>
<dbReference type="PROSITE" id="PS51762">
    <property type="entry name" value="GH16_2"/>
    <property type="match status" value="1"/>
</dbReference>
<feature type="domain" description="GH16" evidence="2">
    <location>
        <begin position="178"/>
        <end position="444"/>
    </location>
</feature>
<feature type="chain" id="PRO_5026197239" evidence="1">
    <location>
        <begin position="21"/>
        <end position="446"/>
    </location>
</feature>
<dbReference type="Proteomes" id="UP000001819">
    <property type="component" value="Chromosome X"/>
</dbReference>
<evidence type="ECO:0000313" key="4">
    <source>
        <dbReference type="RefSeq" id="XP_015043374.2"/>
    </source>
</evidence>